<accession>A0ACC5REY1</accession>
<name>A0ACC5REY1_9HYPH</name>
<sequence>MSLFKSAATVGGLTLVSRAAGFIRDMLTASVLGTGPVAQAFVVAFRFPNLFRSLFAEGAFNSAFVPMFAKKLEGGGEAEARGFAEDIFAVMFVWLLFFTAVAQIAMPLLMYVIAPGFTGDQDKFDLSVDLTRIAFPYLLFMSLTALQSGVLNSLRRFVAAACAPILLNLVMIATLLFVHYMGWGDSAMTGYALVWGVCAAGVAQFILLCVACSRANMRMRLKWPKLTPDAKRLIRLGIPGVIAGGITQVNILIATMIATTIDRAVTYLYYADRVYQLPLGVVGVAIGVVLLPEMSRKLRAGDEAGAVLSQNRSLEFALFLTLPATIALIAIPFAIVNVCFEHGVFTRSDSVATAYALAAFAMGLPAFVINKVFSPGFFAREDTKRPMMFAITSVVINVVSSFVLSRYIGHVGIAVSTALAAWVNATLLGVTLARHGHFTADERLRRRLPRIIAASLAMGAVLLGAFYFTAPIFTDGHPLWLRALVLMGLVGLGVVVYFICAHVFGAMKFDELRKMTRRGPAPNSNG</sequence>
<reference evidence="1" key="1">
    <citation type="submission" date="2021-01" db="EMBL/GenBank/DDBJ databases">
        <authorList>
            <person name="Sun Q."/>
        </authorList>
    </citation>
    <scope>NUCLEOTIDE SEQUENCE</scope>
    <source>
        <strain evidence="1">YIM B02566</strain>
    </source>
</reference>
<evidence type="ECO:0000313" key="1">
    <source>
        <dbReference type="EMBL" id="MBK1870968.1"/>
    </source>
</evidence>
<dbReference type="Proteomes" id="UP000616151">
    <property type="component" value="Unassembled WGS sequence"/>
</dbReference>
<gene>
    <name evidence="1" type="primary">murJ</name>
    <name evidence="1" type="ORF">JHL16_31675</name>
</gene>
<evidence type="ECO:0000313" key="2">
    <source>
        <dbReference type="Proteomes" id="UP000616151"/>
    </source>
</evidence>
<proteinExistence type="predicted"/>
<protein>
    <submittedName>
        <fullName evidence="1">Murein biosynthesis integral membrane protein MurJ</fullName>
    </submittedName>
</protein>
<organism evidence="1 2">
    <name type="scientific">Taklimakanibacter albus</name>
    <dbReference type="NCBI Taxonomy" id="2800327"/>
    <lineage>
        <taxon>Bacteria</taxon>
        <taxon>Pseudomonadati</taxon>
        <taxon>Pseudomonadota</taxon>
        <taxon>Alphaproteobacteria</taxon>
        <taxon>Hyphomicrobiales</taxon>
        <taxon>Aestuariivirgaceae</taxon>
        <taxon>Taklimakanibacter</taxon>
    </lineage>
</organism>
<dbReference type="EMBL" id="JAENHL010000008">
    <property type="protein sequence ID" value="MBK1870968.1"/>
    <property type="molecule type" value="Genomic_DNA"/>
</dbReference>
<comment type="caution">
    <text evidence="1">The sequence shown here is derived from an EMBL/GenBank/DDBJ whole genome shotgun (WGS) entry which is preliminary data.</text>
</comment>
<keyword evidence="2" id="KW-1185">Reference proteome</keyword>